<evidence type="ECO:0000313" key="1">
    <source>
        <dbReference type="EMBL" id="ATX82113.1"/>
    </source>
</evidence>
<dbReference type="KEGG" id="mfn:Ga0123462_1249"/>
<reference evidence="1 2" key="1">
    <citation type="submission" date="2016-12" db="EMBL/GenBank/DDBJ databases">
        <title>Isolation and genomic insights into novel planktonic Zetaproteobacteria from stratified waters of the Chesapeake Bay.</title>
        <authorList>
            <person name="McAllister S.M."/>
            <person name="Kato S."/>
            <person name="Chan C.S."/>
            <person name="Chiu B.K."/>
            <person name="Field E.K."/>
        </authorList>
    </citation>
    <scope>NUCLEOTIDE SEQUENCE [LARGE SCALE GENOMIC DNA]</scope>
    <source>
        <strain evidence="1 2">CP-8</strain>
    </source>
</reference>
<name>A0A2K8L4E7_9PROT</name>
<dbReference type="Proteomes" id="UP000231637">
    <property type="component" value="Chromosome"/>
</dbReference>
<gene>
    <name evidence="1" type="ORF">Ga0123462_1249</name>
</gene>
<dbReference type="OrthoDB" id="5293243at2"/>
<protein>
    <submittedName>
        <fullName evidence="1">Amino acid ABC transporter substrate-binding protein, PAAT family</fullName>
    </submittedName>
</protein>
<evidence type="ECO:0000313" key="2">
    <source>
        <dbReference type="Proteomes" id="UP000231637"/>
    </source>
</evidence>
<dbReference type="AlphaFoldDB" id="A0A2K8L4E7"/>
<proteinExistence type="predicted"/>
<accession>A0A2K8L4E7</accession>
<organism evidence="1 2">
    <name type="scientific">Mariprofundus ferrinatatus</name>
    <dbReference type="NCBI Taxonomy" id="1921087"/>
    <lineage>
        <taxon>Bacteria</taxon>
        <taxon>Pseudomonadati</taxon>
        <taxon>Pseudomonadota</taxon>
        <taxon>Candidatius Mariprofundia</taxon>
        <taxon>Mariprofundales</taxon>
        <taxon>Mariprofundaceae</taxon>
        <taxon>Mariprofundus</taxon>
    </lineage>
</organism>
<dbReference type="EMBL" id="CP018800">
    <property type="protein sequence ID" value="ATX82113.1"/>
    <property type="molecule type" value="Genomic_DNA"/>
</dbReference>
<keyword evidence="2" id="KW-1185">Reference proteome</keyword>
<sequence>MRFIRSIFPPFISSEVADGGPFSEIVRTALSDAGIDAVIATHPIQRMVRYYLLQEQAMAVMGRHLNFSSEEKKELIYIPVAVLVEKFFYYKPTYPDGLNWSGSLDALKGKTYGAHKGENTALFTKAGVSVKEGRSIGLLKQIAAGQIDFAAMPVLTGNWLLKKYMSEQKDNFATMERVAGSDVFYIIFNKKDEQGVARAASFRKALSRMVDDGRYAEIMKKHLGNGDVLKLYMGDIKGLLAR</sequence>
<dbReference type="Gene3D" id="3.40.190.10">
    <property type="entry name" value="Periplasmic binding protein-like II"/>
    <property type="match status" value="2"/>
</dbReference>
<dbReference type="SUPFAM" id="SSF53850">
    <property type="entry name" value="Periplasmic binding protein-like II"/>
    <property type="match status" value="1"/>
</dbReference>
<dbReference type="RefSeq" id="WP_100265501.1">
    <property type="nucleotide sequence ID" value="NZ_CP018800.1"/>
</dbReference>